<dbReference type="Proteomes" id="UP000324021">
    <property type="component" value="Unassembled WGS sequence"/>
</dbReference>
<accession>A0A1I0JIL3</accession>
<keyword evidence="3" id="KW-1185">Reference proteome</keyword>
<reference evidence="3 4" key="2">
    <citation type="submission" date="2016-10" db="EMBL/GenBank/DDBJ databases">
        <authorList>
            <person name="Varghese N."/>
            <person name="Submissions S."/>
        </authorList>
    </citation>
    <scope>NUCLEOTIDE SEQUENCE [LARGE SCALE GENOMIC DNA]</scope>
    <source>
        <strain evidence="1 4">CDM_1</strain>
        <strain evidence="3">CDM_6</strain>
    </source>
</reference>
<organism evidence="2 3">
    <name type="scientific">Natrinema hispanicum</name>
    <dbReference type="NCBI Taxonomy" id="392421"/>
    <lineage>
        <taxon>Archaea</taxon>
        <taxon>Methanobacteriati</taxon>
        <taxon>Methanobacteriota</taxon>
        <taxon>Stenosarchaea group</taxon>
        <taxon>Halobacteria</taxon>
        <taxon>Halobacteriales</taxon>
        <taxon>Natrialbaceae</taxon>
        <taxon>Natrinema</taxon>
    </lineage>
</organism>
<dbReference type="EMBL" id="FMZP01000035">
    <property type="protein sequence ID" value="SDD62537.1"/>
    <property type="molecule type" value="Genomic_DNA"/>
</dbReference>
<reference evidence="2" key="1">
    <citation type="submission" date="2016-10" db="EMBL/GenBank/DDBJ databases">
        <authorList>
            <person name="de Groot N.N."/>
        </authorList>
    </citation>
    <scope>NUCLEOTIDE SEQUENCE [LARGE SCALE GENOMIC DNA]</scope>
    <source>
        <strain evidence="2">CDM_6</strain>
    </source>
</reference>
<protein>
    <submittedName>
        <fullName evidence="2">Uncharacterized protein</fullName>
    </submittedName>
</protein>
<dbReference type="Proteomes" id="UP000199320">
    <property type="component" value="Unassembled WGS sequence"/>
</dbReference>
<name>A0A1I0JIL3_9EURY</name>
<dbReference type="STRING" id="392421.SAMN04488694_14216"/>
<evidence type="ECO:0000313" key="4">
    <source>
        <dbReference type="Proteomes" id="UP000324021"/>
    </source>
</evidence>
<dbReference type="AlphaFoldDB" id="A0A1I0JIL3"/>
<evidence type="ECO:0000313" key="1">
    <source>
        <dbReference type="EMBL" id="SDD62537.1"/>
    </source>
</evidence>
<dbReference type="EMBL" id="FOIC01000042">
    <property type="protein sequence ID" value="SEU09411.1"/>
    <property type="molecule type" value="Genomic_DNA"/>
</dbReference>
<evidence type="ECO:0000313" key="3">
    <source>
        <dbReference type="Proteomes" id="UP000199320"/>
    </source>
</evidence>
<proteinExistence type="predicted"/>
<sequence>MIAMPRDFEVLRTNIFTIDELSQLGAAKQFRVVAITDSGSQCSSTMVVRSALASSQMARVIPWTP</sequence>
<evidence type="ECO:0000313" key="2">
    <source>
        <dbReference type="EMBL" id="SEU09411.1"/>
    </source>
</evidence>
<gene>
    <name evidence="2" type="ORF">SAMN04488694_14216</name>
    <name evidence="1" type="ORF">SAMN05192552_103515</name>
</gene>